<evidence type="ECO:0000313" key="2">
    <source>
        <dbReference type="Proteomes" id="UP000580568"/>
    </source>
</evidence>
<dbReference type="Pfam" id="PF08282">
    <property type="entry name" value="Hydrolase_3"/>
    <property type="match status" value="1"/>
</dbReference>
<dbReference type="Gene3D" id="3.40.50.1000">
    <property type="entry name" value="HAD superfamily/HAD-like"/>
    <property type="match status" value="1"/>
</dbReference>
<dbReference type="PANTHER" id="PTHR10000">
    <property type="entry name" value="PHOSPHOSERINE PHOSPHATASE"/>
    <property type="match status" value="1"/>
</dbReference>
<comment type="caution">
    <text evidence="1">The sequence shown here is derived from an EMBL/GenBank/DDBJ whole genome shotgun (WGS) entry which is preliminary data.</text>
</comment>
<dbReference type="SFLD" id="SFLDG01140">
    <property type="entry name" value="C2.B:_Phosphomannomutase_and_P"/>
    <property type="match status" value="1"/>
</dbReference>
<dbReference type="AlphaFoldDB" id="A0A6V8SA44"/>
<accession>A0A6V8SA44</accession>
<sequence>MKLISYAGDGSPISFNTMLNSVYIYEFRDGGYLMIKLIATDMDGTLLNSKGELPEGFFDTLDELIDRGVIFVAASGRQYYTLADNFGKAKDKMLFAAENGSFVVHNGKELFSKTLPKETIMEILKEVSSIPNCFPVVCGKKYGYYKDTNPKFLKELQKYYYNRKQVDNLEDIEDDFLKVAIFDLEGSSENSYKKIDKKLKEELQVTVSGQNWVDIFRKDINKGVAINYLQEKFNITHEETMVFGDYFNDIQMLQNAYHSYVMVNAPDELKKYGRFMAKSNDDNGVIEVIEREVLKKDA</sequence>
<dbReference type="GO" id="GO:0005829">
    <property type="term" value="C:cytosol"/>
    <property type="evidence" value="ECO:0007669"/>
    <property type="project" value="TreeGrafter"/>
</dbReference>
<dbReference type="Gene3D" id="3.30.1240.10">
    <property type="match status" value="1"/>
</dbReference>
<keyword evidence="2" id="KW-1185">Reference proteome</keyword>
<dbReference type="NCBIfam" id="TIGR00099">
    <property type="entry name" value="Cof-subfamily"/>
    <property type="match status" value="1"/>
</dbReference>
<dbReference type="Proteomes" id="UP000580568">
    <property type="component" value="Unassembled WGS sequence"/>
</dbReference>
<organism evidence="1 2">
    <name type="scientific">Clostridium fungisolvens</name>
    <dbReference type="NCBI Taxonomy" id="1604897"/>
    <lineage>
        <taxon>Bacteria</taxon>
        <taxon>Bacillati</taxon>
        <taxon>Bacillota</taxon>
        <taxon>Clostridia</taxon>
        <taxon>Eubacteriales</taxon>
        <taxon>Clostridiaceae</taxon>
        <taxon>Clostridium</taxon>
    </lineage>
</organism>
<dbReference type="SFLD" id="SFLDG01144">
    <property type="entry name" value="C2.B.4:_PGP_Like"/>
    <property type="match status" value="1"/>
</dbReference>
<proteinExistence type="predicted"/>
<dbReference type="SFLD" id="SFLDS00003">
    <property type="entry name" value="Haloacid_Dehalogenase"/>
    <property type="match status" value="1"/>
</dbReference>
<dbReference type="GO" id="GO:0016791">
    <property type="term" value="F:phosphatase activity"/>
    <property type="evidence" value="ECO:0007669"/>
    <property type="project" value="TreeGrafter"/>
</dbReference>
<dbReference type="InterPro" id="IPR006379">
    <property type="entry name" value="HAD-SF_hydro_IIB"/>
</dbReference>
<name>A0A6V8SA44_9CLOT</name>
<dbReference type="PANTHER" id="PTHR10000:SF53">
    <property type="entry name" value="5-AMINO-6-(5-PHOSPHO-D-RIBITYLAMINO)URACIL PHOSPHATASE YBJI-RELATED"/>
    <property type="match status" value="1"/>
</dbReference>
<gene>
    <name evidence="1" type="ORF">bsdtw1_00158</name>
</gene>
<reference evidence="1 2" key="1">
    <citation type="submission" date="2020-07" db="EMBL/GenBank/DDBJ databases">
        <title>A new beta-1,3-glucan-decomposing anaerobic bacterium isolated from anoxic soil subjected to biological soil disinfestation.</title>
        <authorList>
            <person name="Ueki A."/>
            <person name="Tonouchi A."/>
        </authorList>
    </citation>
    <scope>NUCLEOTIDE SEQUENCE [LARGE SCALE GENOMIC DNA]</scope>
    <source>
        <strain evidence="1 2">TW1</strain>
    </source>
</reference>
<dbReference type="InterPro" id="IPR023214">
    <property type="entry name" value="HAD_sf"/>
</dbReference>
<dbReference type="EMBL" id="BLZR01000001">
    <property type="protein sequence ID" value="GFP74119.1"/>
    <property type="molecule type" value="Genomic_DNA"/>
</dbReference>
<dbReference type="NCBIfam" id="TIGR01484">
    <property type="entry name" value="HAD-SF-IIB"/>
    <property type="match status" value="1"/>
</dbReference>
<evidence type="ECO:0000313" key="1">
    <source>
        <dbReference type="EMBL" id="GFP74119.1"/>
    </source>
</evidence>
<dbReference type="GO" id="GO:0000287">
    <property type="term" value="F:magnesium ion binding"/>
    <property type="evidence" value="ECO:0007669"/>
    <property type="project" value="TreeGrafter"/>
</dbReference>
<dbReference type="InterPro" id="IPR000150">
    <property type="entry name" value="Cof"/>
</dbReference>
<dbReference type="CDD" id="cd07518">
    <property type="entry name" value="HAD_YbiV-Like"/>
    <property type="match status" value="1"/>
</dbReference>
<dbReference type="SUPFAM" id="SSF56784">
    <property type="entry name" value="HAD-like"/>
    <property type="match status" value="1"/>
</dbReference>
<protein>
    <submittedName>
        <fullName evidence="1">5-amino-6-(5-phospho-D-ribitylamino)uracil phosphatase YbjI</fullName>
    </submittedName>
</protein>
<dbReference type="PROSITE" id="PS01228">
    <property type="entry name" value="COF_1"/>
    <property type="match status" value="1"/>
</dbReference>
<dbReference type="InterPro" id="IPR036412">
    <property type="entry name" value="HAD-like_sf"/>
</dbReference>